<keyword evidence="7" id="KW-0238">DNA-binding</keyword>
<evidence type="ECO:0000259" key="11">
    <source>
        <dbReference type="PROSITE" id="PS51199"/>
    </source>
</evidence>
<evidence type="ECO:0000313" key="12">
    <source>
        <dbReference type="EMBL" id="MFC4387944.1"/>
    </source>
</evidence>
<dbReference type="InterPro" id="IPR007694">
    <property type="entry name" value="DNA_helicase_DnaB-like_C"/>
</dbReference>
<evidence type="ECO:0000256" key="4">
    <source>
        <dbReference type="ARBA" id="ARBA00022801"/>
    </source>
</evidence>
<dbReference type="EC" id="5.6.2.3" evidence="9"/>
<reference evidence="13" key="1">
    <citation type="journal article" date="2019" name="Int. J. Syst. Evol. Microbiol.">
        <title>The Global Catalogue of Microorganisms (GCM) 10K type strain sequencing project: providing services to taxonomists for standard genome sequencing and annotation.</title>
        <authorList>
            <consortium name="The Broad Institute Genomics Platform"/>
            <consortium name="The Broad Institute Genome Sequencing Center for Infectious Disease"/>
            <person name="Wu L."/>
            <person name="Ma J."/>
        </authorList>
    </citation>
    <scope>NUCLEOTIDE SEQUENCE [LARGE SCALE GENOMIC DNA]</scope>
    <source>
        <strain evidence="13">KACC 14058</strain>
    </source>
</reference>
<keyword evidence="6" id="KW-0067">ATP-binding</keyword>
<dbReference type="PANTHER" id="PTHR30153">
    <property type="entry name" value="REPLICATIVE DNA HELICASE DNAB"/>
    <property type="match status" value="1"/>
</dbReference>
<dbReference type="RefSeq" id="WP_390198609.1">
    <property type="nucleotide sequence ID" value="NZ_JBHSDV010000002.1"/>
</dbReference>
<dbReference type="CDD" id="cd00984">
    <property type="entry name" value="DnaB_C"/>
    <property type="match status" value="1"/>
</dbReference>
<dbReference type="Pfam" id="PF00772">
    <property type="entry name" value="DnaB"/>
    <property type="match status" value="1"/>
</dbReference>
<evidence type="ECO:0000313" key="13">
    <source>
        <dbReference type="Proteomes" id="UP001595880"/>
    </source>
</evidence>
<dbReference type="GO" id="GO:0004386">
    <property type="term" value="F:helicase activity"/>
    <property type="evidence" value="ECO:0007669"/>
    <property type="project" value="UniProtKB-KW"/>
</dbReference>
<keyword evidence="2" id="KW-0235">DNA replication</keyword>
<evidence type="ECO:0000256" key="8">
    <source>
        <dbReference type="ARBA" id="ARBA00023235"/>
    </source>
</evidence>
<protein>
    <recommendedName>
        <fullName evidence="9">DNA 5'-3' helicase</fullName>
        <ecNumber evidence="9">5.6.2.3</ecNumber>
    </recommendedName>
</protein>
<evidence type="ECO:0000256" key="10">
    <source>
        <dbReference type="ARBA" id="ARBA00048954"/>
    </source>
</evidence>
<keyword evidence="13" id="KW-1185">Reference proteome</keyword>
<dbReference type="InterPro" id="IPR016136">
    <property type="entry name" value="DNA_helicase_N/primase_C"/>
</dbReference>
<proteinExistence type="inferred from homology"/>
<dbReference type="EMBL" id="JBHSDV010000002">
    <property type="protein sequence ID" value="MFC4387944.1"/>
    <property type="molecule type" value="Genomic_DNA"/>
</dbReference>
<evidence type="ECO:0000256" key="6">
    <source>
        <dbReference type="ARBA" id="ARBA00022840"/>
    </source>
</evidence>
<dbReference type="InterPro" id="IPR036185">
    <property type="entry name" value="DNA_heli_DnaB-like_N_sf"/>
</dbReference>
<evidence type="ECO:0000256" key="9">
    <source>
        <dbReference type="ARBA" id="ARBA00044969"/>
    </source>
</evidence>
<comment type="similarity">
    <text evidence="1">Belongs to the helicase family. DnaB subfamily.</text>
</comment>
<accession>A0ABV8VTX5</accession>
<dbReference type="Gene3D" id="3.40.50.300">
    <property type="entry name" value="P-loop containing nucleotide triphosphate hydrolases"/>
    <property type="match status" value="1"/>
</dbReference>
<dbReference type="SUPFAM" id="SSF48024">
    <property type="entry name" value="N-terminal domain of DnaB helicase"/>
    <property type="match status" value="1"/>
</dbReference>
<feature type="domain" description="SF4 helicase" evidence="11">
    <location>
        <begin position="157"/>
        <end position="421"/>
    </location>
</feature>
<dbReference type="Gene3D" id="1.10.860.10">
    <property type="entry name" value="DNAb Helicase, Chain A"/>
    <property type="match status" value="1"/>
</dbReference>
<dbReference type="InterPro" id="IPR007693">
    <property type="entry name" value="DNA_helicase_DnaB-like_N"/>
</dbReference>
<evidence type="ECO:0000256" key="7">
    <source>
        <dbReference type="ARBA" id="ARBA00023125"/>
    </source>
</evidence>
<gene>
    <name evidence="12" type="ORF">ACFOZ1_08980</name>
</gene>
<keyword evidence="8" id="KW-0413">Isomerase</keyword>
<evidence type="ECO:0000256" key="3">
    <source>
        <dbReference type="ARBA" id="ARBA00022741"/>
    </source>
</evidence>
<dbReference type="InterPro" id="IPR027417">
    <property type="entry name" value="P-loop_NTPase"/>
</dbReference>
<keyword evidence="5 12" id="KW-0347">Helicase</keyword>
<keyword evidence="3" id="KW-0547">Nucleotide-binding</keyword>
<dbReference type="Pfam" id="PF03796">
    <property type="entry name" value="DnaB_C"/>
    <property type="match status" value="1"/>
</dbReference>
<organism evidence="12 13">
    <name type="scientific">Gracilibacillus marinus</name>
    <dbReference type="NCBI Taxonomy" id="630535"/>
    <lineage>
        <taxon>Bacteria</taxon>
        <taxon>Bacillati</taxon>
        <taxon>Bacillota</taxon>
        <taxon>Bacilli</taxon>
        <taxon>Bacillales</taxon>
        <taxon>Bacillaceae</taxon>
        <taxon>Gracilibacillus</taxon>
    </lineage>
</organism>
<dbReference type="PROSITE" id="PS51199">
    <property type="entry name" value="SF4_HELICASE"/>
    <property type="match status" value="1"/>
</dbReference>
<comment type="caution">
    <text evidence="12">The sequence shown here is derived from an EMBL/GenBank/DDBJ whole genome shotgun (WGS) entry which is preliminary data.</text>
</comment>
<evidence type="ECO:0000256" key="1">
    <source>
        <dbReference type="ARBA" id="ARBA00008428"/>
    </source>
</evidence>
<dbReference type="SUPFAM" id="SSF52540">
    <property type="entry name" value="P-loop containing nucleoside triphosphate hydrolases"/>
    <property type="match status" value="1"/>
</dbReference>
<comment type="catalytic activity">
    <reaction evidence="10">
        <text>ATP + H2O = ADP + phosphate + H(+)</text>
        <dbReference type="Rhea" id="RHEA:13065"/>
        <dbReference type="ChEBI" id="CHEBI:15377"/>
        <dbReference type="ChEBI" id="CHEBI:15378"/>
        <dbReference type="ChEBI" id="CHEBI:30616"/>
        <dbReference type="ChEBI" id="CHEBI:43474"/>
        <dbReference type="ChEBI" id="CHEBI:456216"/>
        <dbReference type="EC" id="5.6.2.3"/>
    </reaction>
</comment>
<dbReference type="Proteomes" id="UP001595880">
    <property type="component" value="Unassembled WGS sequence"/>
</dbReference>
<keyword evidence="4" id="KW-0378">Hydrolase</keyword>
<evidence type="ECO:0000256" key="2">
    <source>
        <dbReference type="ARBA" id="ARBA00022705"/>
    </source>
</evidence>
<dbReference type="PANTHER" id="PTHR30153:SF2">
    <property type="entry name" value="REPLICATIVE DNA HELICASE"/>
    <property type="match status" value="1"/>
</dbReference>
<sequence length="421" mass="47807">MTMINHDAEVAVLGSLLVDGTLIRTLTLQPEHFYHIHHRKIFEAMVHAEKEKQCIDFVIVTTYLGNDIQEIGGVSYLSELTESIATTANILHHEQLIKDSYRNRKSREIALHFSKNPTEQGLDALIKNLQALQDEIAITTEKSTFDYLIELTEDMFANHGPTGWLSSYNELDDMTGGWQKGDLIIVAARPSVGKTAFALNLAANHCTNGYATTIISLEMGTKHLLQRMISAKAHINNQKWRNALFSETDYKRASIVVGQMAEWNLKIFDKKRTISDIRSTIRQQIYHQQAQKHLIIIDYLQLITPTKQYDREDIAIGEITRELKLLAIELDIPIILISQLSRGVESRQNKRPLMSDLRGSGNIEQDADVIMFLYRDTYYEKGSNNESTVEVILSKQRNGPVGTVELGFHSEYGEFINATET</sequence>
<name>A0ABV8VTX5_9BACI</name>
<evidence type="ECO:0000256" key="5">
    <source>
        <dbReference type="ARBA" id="ARBA00022806"/>
    </source>
</evidence>